<evidence type="ECO:0000256" key="1">
    <source>
        <dbReference type="ARBA" id="ARBA00004651"/>
    </source>
</evidence>
<keyword evidence="3 5" id="KW-1133">Transmembrane helix</keyword>
<dbReference type="PROSITE" id="PS50850">
    <property type="entry name" value="MFS"/>
    <property type="match status" value="1"/>
</dbReference>
<reference evidence="7" key="2">
    <citation type="submission" date="2020-09" db="EMBL/GenBank/DDBJ databases">
        <authorList>
            <person name="Sun Q."/>
            <person name="Zhou Y."/>
        </authorList>
    </citation>
    <scope>NUCLEOTIDE SEQUENCE</scope>
    <source>
        <strain evidence="7">CGMCC 1.15478</strain>
    </source>
</reference>
<dbReference type="GO" id="GO:0005886">
    <property type="term" value="C:plasma membrane"/>
    <property type="evidence" value="ECO:0007669"/>
    <property type="project" value="UniProtKB-SubCell"/>
</dbReference>
<feature type="transmembrane region" description="Helical" evidence="5">
    <location>
        <begin position="235"/>
        <end position="257"/>
    </location>
</feature>
<feature type="transmembrane region" description="Helical" evidence="5">
    <location>
        <begin position="300"/>
        <end position="333"/>
    </location>
</feature>
<dbReference type="InterPro" id="IPR011701">
    <property type="entry name" value="MFS"/>
</dbReference>
<evidence type="ECO:0000256" key="4">
    <source>
        <dbReference type="ARBA" id="ARBA00023136"/>
    </source>
</evidence>
<dbReference type="GO" id="GO:0022857">
    <property type="term" value="F:transmembrane transporter activity"/>
    <property type="evidence" value="ECO:0007669"/>
    <property type="project" value="InterPro"/>
</dbReference>
<gene>
    <name evidence="7" type="ORF">GCM10011410_00490</name>
</gene>
<feature type="transmembrane region" description="Helical" evidence="5">
    <location>
        <begin position="159"/>
        <end position="176"/>
    </location>
</feature>
<feature type="transmembrane region" description="Helical" evidence="5">
    <location>
        <begin position="263"/>
        <end position="288"/>
    </location>
</feature>
<dbReference type="AlphaFoldDB" id="A0A916X7L1"/>
<keyword evidence="8" id="KW-1185">Reference proteome</keyword>
<protein>
    <submittedName>
        <fullName evidence="7">MFS transporter</fullName>
    </submittedName>
</protein>
<evidence type="ECO:0000256" key="2">
    <source>
        <dbReference type="ARBA" id="ARBA00022692"/>
    </source>
</evidence>
<dbReference type="PANTHER" id="PTHR23527:SF1">
    <property type="entry name" value="BLL3282 PROTEIN"/>
    <property type="match status" value="1"/>
</dbReference>
<accession>A0A916X7L1</accession>
<dbReference type="InterPro" id="IPR036259">
    <property type="entry name" value="MFS_trans_sf"/>
</dbReference>
<evidence type="ECO:0000259" key="6">
    <source>
        <dbReference type="PROSITE" id="PS50850"/>
    </source>
</evidence>
<dbReference type="InterPro" id="IPR020846">
    <property type="entry name" value="MFS_dom"/>
</dbReference>
<name>A0A916X7L1_9ACTN</name>
<evidence type="ECO:0000256" key="3">
    <source>
        <dbReference type="ARBA" id="ARBA00022989"/>
    </source>
</evidence>
<feature type="transmembrane region" description="Helical" evidence="5">
    <location>
        <begin position="114"/>
        <end position="138"/>
    </location>
</feature>
<dbReference type="RefSeq" id="WP_188669633.1">
    <property type="nucleotide sequence ID" value="NZ_BMJH01000001.1"/>
</dbReference>
<feature type="transmembrane region" description="Helical" evidence="5">
    <location>
        <begin position="53"/>
        <end position="76"/>
    </location>
</feature>
<evidence type="ECO:0000313" key="7">
    <source>
        <dbReference type="EMBL" id="GGC52064.1"/>
    </source>
</evidence>
<comment type="subcellular location">
    <subcellularLocation>
        <location evidence="1">Cell membrane</location>
        <topology evidence="1">Multi-pass membrane protein</topology>
    </subcellularLocation>
</comment>
<dbReference type="Pfam" id="PF07690">
    <property type="entry name" value="MFS_1"/>
    <property type="match status" value="1"/>
</dbReference>
<feature type="transmembrane region" description="Helical" evidence="5">
    <location>
        <begin position="88"/>
        <end position="108"/>
    </location>
</feature>
<dbReference type="PANTHER" id="PTHR23527">
    <property type="entry name" value="BLL3282 PROTEIN"/>
    <property type="match status" value="1"/>
</dbReference>
<feature type="transmembrane region" description="Helical" evidence="5">
    <location>
        <begin position="377"/>
        <end position="404"/>
    </location>
</feature>
<evidence type="ECO:0000313" key="8">
    <source>
        <dbReference type="Proteomes" id="UP000641514"/>
    </source>
</evidence>
<dbReference type="Gene3D" id="1.20.1250.20">
    <property type="entry name" value="MFS general substrate transporter like domains"/>
    <property type="match status" value="2"/>
</dbReference>
<dbReference type="EMBL" id="BMJH01000001">
    <property type="protein sequence ID" value="GGC52064.1"/>
    <property type="molecule type" value="Genomic_DNA"/>
</dbReference>
<dbReference type="Proteomes" id="UP000641514">
    <property type="component" value="Unassembled WGS sequence"/>
</dbReference>
<feature type="transmembrane region" description="Helical" evidence="5">
    <location>
        <begin position="20"/>
        <end position="41"/>
    </location>
</feature>
<evidence type="ECO:0000256" key="5">
    <source>
        <dbReference type="SAM" id="Phobius"/>
    </source>
</evidence>
<comment type="caution">
    <text evidence="7">The sequence shown here is derived from an EMBL/GenBank/DDBJ whole genome shotgun (WGS) entry which is preliminary data.</text>
</comment>
<sequence>MKDSPSSVIKGHTPLPWRILAASTVAQTASAYLVATGAFLIPHLSDPQGPYQLSLASAGAVAAAVTGGLMITLVAWGVLVDRIGERTVLLLGSGLGAATMLSPAAIQLTTSTSLTVVALAIALFFGGIAAASANTASGRLIIGWFPMHRRGVAMGVRQMAQPLGVALAAITIPPAAHSAGAITTLLLPAALSVVALLVVATWVRDPARPSRQGTEGIALGSNPYRNKAGLWRIHAAAVLLVVPQFTVWTFALVWLIGELGWSALTAGAFVGATQLAGAGGRVGAGIWSDRVGSRTNPMRIIAICAAIVMAGLAVTDYFGIAIVAVALLVVASVVTVADNGLAYTAAAEIAGPFWGGRVLGIHNTAQNALGTAVPPSIGALIAVAGFPAAFAAAALFAIAAIPAIPRTIDTRE</sequence>
<dbReference type="SUPFAM" id="SSF103473">
    <property type="entry name" value="MFS general substrate transporter"/>
    <property type="match status" value="1"/>
</dbReference>
<dbReference type="InterPro" id="IPR052952">
    <property type="entry name" value="MFS-Transporter"/>
</dbReference>
<feature type="domain" description="Major facilitator superfamily (MFS) profile" evidence="6">
    <location>
        <begin position="19"/>
        <end position="411"/>
    </location>
</feature>
<organism evidence="7 8">
    <name type="scientific">Hoyosella rhizosphaerae</name>
    <dbReference type="NCBI Taxonomy" id="1755582"/>
    <lineage>
        <taxon>Bacteria</taxon>
        <taxon>Bacillati</taxon>
        <taxon>Actinomycetota</taxon>
        <taxon>Actinomycetes</taxon>
        <taxon>Mycobacteriales</taxon>
        <taxon>Hoyosellaceae</taxon>
        <taxon>Hoyosella</taxon>
    </lineage>
</organism>
<proteinExistence type="predicted"/>
<keyword evidence="2 5" id="KW-0812">Transmembrane</keyword>
<reference evidence="7" key="1">
    <citation type="journal article" date="2014" name="Int. J. Syst. Evol. Microbiol.">
        <title>Complete genome sequence of Corynebacterium casei LMG S-19264T (=DSM 44701T), isolated from a smear-ripened cheese.</title>
        <authorList>
            <consortium name="US DOE Joint Genome Institute (JGI-PGF)"/>
            <person name="Walter F."/>
            <person name="Albersmeier A."/>
            <person name="Kalinowski J."/>
            <person name="Ruckert C."/>
        </authorList>
    </citation>
    <scope>NUCLEOTIDE SEQUENCE</scope>
    <source>
        <strain evidence="7">CGMCC 1.15478</strain>
    </source>
</reference>
<feature type="transmembrane region" description="Helical" evidence="5">
    <location>
        <begin position="182"/>
        <end position="203"/>
    </location>
</feature>
<keyword evidence="4 5" id="KW-0472">Membrane</keyword>